<sequence length="258" mass="27577">MLYSLPQLHGQAWHDILRDEPWYTALVGGRASDSPSRGPNLRKRKAPTETPSSVPVETLPPDAPAPAAKRMRIHRTQPTKSKEASPEAAETSSCTPPLQPILSTTAAPPSSTLSSRRNSTRPIRKPAKFTDPDWSESSSRSSSSSPLTCSSLLPALEAEPEADPEPGSRRDSASSARTLVGSVSSSRASSPMSDLTTVTLVDAEIVSAKMKAKKGKSTRTSTSAPSGRKKSPAPTKEKESEAPVRMMTRARTRVRAPN</sequence>
<evidence type="ECO:0000313" key="3">
    <source>
        <dbReference type="Proteomes" id="UP001437256"/>
    </source>
</evidence>
<keyword evidence="3" id="KW-1185">Reference proteome</keyword>
<feature type="compositionally biased region" description="Low complexity" evidence="1">
    <location>
        <begin position="102"/>
        <end position="117"/>
    </location>
</feature>
<feature type="region of interest" description="Disordered" evidence="1">
    <location>
        <begin position="27"/>
        <end position="258"/>
    </location>
</feature>
<comment type="caution">
    <text evidence="2">The sequence shown here is derived from an EMBL/GenBank/DDBJ whole genome shotgun (WGS) entry which is preliminary data.</text>
</comment>
<evidence type="ECO:0000256" key="1">
    <source>
        <dbReference type="SAM" id="MobiDB-lite"/>
    </source>
</evidence>
<organism evidence="2 3">
    <name type="scientific">Marasmius tenuissimus</name>
    <dbReference type="NCBI Taxonomy" id="585030"/>
    <lineage>
        <taxon>Eukaryota</taxon>
        <taxon>Fungi</taxon>
        <taxon>Dikarya</taxon>
        <taxon>Basidiomycota</taxon>
        <taxon>Agaricomycotina</taxon>
        <taxon>Agaricomycetes</taxon>
        <taxon>Agaricomycetidae</taxon>
        <taxon>Agaricales</taxon>
        <taxon>Marasmiineae</taxon>
        <taxon>Marasmiaceae</taxon>
        <taxon>Marasmius</taxon>
    </lineage>
</organism>
<feature type="compositionally biased region" description="Basic residues" evidence="1">
    <location>
        <begin position="248"/>
        <end position="258"/>
    </location>
</feature>
<accession>A0ABR3A8K6</accession>
<protein>
    <submittedName>
        <fullName evidence="2">Uncharacterized protein</fullName>
    </submittedName>
</protein>
<reference evidence="2 3" key="1">
    <citation type="submission" date="2024-05" db="EMBL/GenBank/DDBJ databases">
        <title>A draft genome resource for the thread blight pathogen Marasmius tenuissimus strain MS-2.</title>
        <authorList>
            <person name="Yulfo-Soto G.E."/>
            <person name="Baruah I.K."/>
            <person name="Amoako-Attah I."/>
            <person name="Bukari Y."/>
            <person name="Meinhardt L.W."/>
            <person name="Bailey B.A."/>
            <person name="Cohen S.P."/>
        </authorList>
    </citation>
    <scope>NUCLEOTIDE SEQUENCE [LARGE SCALE GENOMIC DNA]</scope>
    <source>
        <strain evidence="2 3">MS-2</strain>
    </source>
</reference>
<gene>
    <name evidence="2" type="ORF">AAF712_004193</name>
</gene>
<feature type="compositionally biased region" description="Basic residues" evidence="1">
    <location>
        <begin position="118"/>
        <end position="127"/>
    </location>
</feature>
<name>A0ABR3A8K6_9AGAR</name>
<dbReference type="Proteomes" id="UP001437256">
    <property type="component" value="Unassembled WGS sequence"/>
</dbReference>
<evidence type="ECO:0000313" key="2">
    <source>
        <dbReference type="EMBL" id="KAL0068862.1"/>
    </source>
</evidence>
<feature type="compositionally biased region" description="Low complexity" evidence="1">
    <location>
        <begin position="135"/>
        <end position="157"/>
    </location>
</feature>
<dbReference type="EMBL" id="JBBXMP010000016">
    <property type="protein sequence ID" value="KAL0068862.1"/>
    <property type="molecule type" value="Genomic_DNA"/>
</dbReference>
<feature type="compositionally biased region" description="Low complexity" evidence="1">
    <location>
        <begin position="182"/>
        <end position="193"/>
    </location>
</feature>
<proteinExistence type="predicted"/>